<comment type="caution">
    <text evidence="1">The sequence shown here is derived from an EMBL/GenBank/DDBJ whole genome shotgun (WGS) entry which is preliminary data.</text>
</comment>
<dbReference type="AlphaFoldDB" id="A0A939HKQ3"/>
<dbReference type="EMBL" id="JAFVMH010000008">
    <property type="protein sequence ID" value="MBO1326195.1"/>
    <property type="molecule type" value="Genomic_DNA"/>
</dbReference>
<evidence type="ECO:0000313" key="2">
    <source>
        <dbReference type="Proteomes" id="UP000664073"/>
    </source>
</evidence>
<gene>
    <name evidence="1" type="ORF">J2D77_13655</name>
</gene>
<dbReference type="RefSeq" id="WP_207846886.1">
    <property type="nucleotide sequence ID" value="NZ_JAFVMH010000008.1"/>
</dbReference>
<accession>A0A939HKQ3</accession>
<organism evidence="1 2">
    <name type="scientific">Acetobacter garciniae</name>
    <dbReference type="NCBI Taxonomy" id="2817435"/>
    <lineage>
        <taxon>Bacteria</taxon>
        <taxon>Pseudomonadati</taxon>
        <taxon>Pseudomonadota</taxon>
        <taxon>Alphaproteobacteria</taxon>
        <taxon>Acetobacterales</taxon>
        <taxon>Acetobacteraceae</taxon>
        <taxon>Acetobacter</taxon>
    </lineage>
</organism>
<evidence type="ECO:0000313" key="1">
    <source>
        <dbReference type="EMBL" id="MBO1326195.1"/>
    </source>
</evidence>
<protein>
    <submittedName>
        <fullName evidence="1">Uncharacterized protein</fullName>
    </submittedName>
</protein>
<proteinExistence type="predicted"/>
<name>A0A939HKQ3_9PROT</name>
<reference evidence="1" key="1">
    <citation type="submission" date="2021-03" db="EMBL/GenBank/DDBJ databases">
        <title>The complete genome sequence of Acetobacter sp. TBRC 12339.</title>
        <authorList>
            <person name="Charoenyingcharoen P."/>
            <person name="Yukphan P."/>
        </authorList>
    </citation>
    <scope>NUCLEOTIDE SEQUENCE</scope>
    <source>
        <strain evidence="1">TBRC 12339</strain>
    </source>
</reference>
<sequence>MSESESTVLPSDLYDILDLCTNEELSPIVETLEKSPVSILKITRAFERNAPNHQSYADQIGDEAYRLALMALGRSTSTRPSYAEMLAGFCKQIGFSAKLTDISEDEATLINLFSTQYMSFSLSSGNTQQIMNEASAAAAAAVRGILSSDAWPPFASILLQIIYLRHKLMDDGRISCPEAEIQKNSKQADQAASSIVIQTEDGEPVLALATLPDDKTSEWQDLKSNLGLQNALIPLLKAAQPFMSTEQMLADGNYCHAEMALSYSKKLGHYVGTSKGHSGMVRLDPASVTKLASPTAMLTLACALAEQKKLQNIEKSLDEIKASIKDVAAFQQNERRSVITASIRYLQQIASSVLAGELADEILQEIERHEVDLVRVQEHLTSDLNTQIAAFRTVKKEGWGSGKYTTALAESQGTLESIWNDLLLCIRARACGYQLLCAFPEREARKKTRLQDIINSLSSFSPESEVGSLFDQTLREKLQIISANDTKAFFVQREQTLFKNFSAQTKNIVQNLDSSAKEISERDELLQIDIKMQDGTPVAFRMA</sequence>
<keyword evidence="2" id="KW-1185">Reference proteome</keyword>
<dbReference type="Proteomes" id="UP000664073">
    <property type="component" value="Unassembled WGS sequence"/>
</dbReference>